<dbReference type="Pfam" id="PF12937">
    <property type="entry name" value="F-box-like"/>
    <property type="match status" value="1"/>
</dbReference>
<accession>A0A8S1FE68</accession>
<reference evidence="3 4" key="1">
    <citation type="submission" date="2020-04" db="EMBL/GenBank/DDBJ databases">
        <authorList>
            <person name="Laetsch R D."/>
            <person name="Stevens L."/>
            <person name="Kumar S."/>
            <person name="Blaxter L. M."/>
        </authorList>
    </citation>
    <scope>NUCLEOTIDE SEQUENCE [LARGE SCALE GENOMIC DNA]</scope>
</reference>
<name>A0A8S1FE68_9PELO</name>
<sequence length="429" mass="49799">MNLKAMAAQQERILRELKRESEKRDRVEEEEAGASSSDPKKQRLENDEEVPDECHVYSLTEKCDREVSSLLNYTIEGCFDELEKQINQPIPTDCRVRICKFADLWVKEIDMSNSNRSSFVEAAKYLSRNEIGKACAIFTQLHRSAKDKQLNLEDVFYTFLDMAMNKDLKQEVNDARMKTILLASKQQPTTPIENSNIFDKLPTELVEKIFAHTADDKDTSALRNLSQVCLRFNSIVSRDVVWRNAIDGYYDDSKVKFLGLSLKEKAIHLPRVRFNGVYLGEQGKRFAIKFFADGTLRFKVNFSRQRQAYSVDEEKYSQEKTNGTWKMNDDFIKFTVGKKAPIGRVMQAIDPEFAAERDLHWHFMIHEDRHPLRRFFGLIPNAEDPVSLTGHIRISAERRQTLRGDGRMALFVSRFPVLHETLYFNSFGH</sequence>
<protein>
    <recommendedName>
        <fullName evidence="2">F-box domain-containing protein</fullName>
    </recommendedName>
</protein>
<dbReference type="InterPro" id="IPR001810">
    <property type="entry name" value="F-box_dom"/>
</dbReference>
<dbReference type="PROSITE" id="PS50181">
    <property type="entry name" value="FBOX"/>
    <property type="match status" value="1"/>
</dbReference>
<evidence type="ECO:0000313" key="4">
    <source>
        <dbReference type="Proteomes" id="UP000494206"/>
    </source>
</evidence>
<dbReference type="SUPFAM" id="SSF81383">
    <property type="entry name" value="F-box domain"/>
    <property type="match status" value="1"/>
</dbReference>
<evidence type="ECO:0000259" key="2">
    <source>
        <dbReference type="PROSITE" id="PS50181"/>
    </source>
</evidence>
<dbReference type="Proteomes" id="UP000494206">
    <property type="component" value="Unassembled WGS sequence"/>
</dbReference>
<organism evidence="3 4">
    <name type="scientific">Caenorhabditis bovis</name>
    <dbReference type="NCBI Taxonomy" id="2654633"/>
    <lineage>
        <taxon>Eukaryota</taxon>
        <taxon>Metazoa</taxon>
        <taxon>Ecdysozoa</taxon>
        <taxon>Nematoda</taxon>
        <taxon>Chromadorea</taxon>
        <taxon>Rhabditida</taxon>
        <taxon>Rhabditina</taxon>
        <taxon>Rhabditomorpha</taxon>
        <taxon>Rhabditoidea</taxon>
        <taxon>Rhabditidae</taxon>
        <taxon>Peloderinae</taxon>
        <taxon>Caenorhabditis</taxon>
    </lineage>
</organism>
<gene>
    <name evidence="3" type="ORF">CBOVIS_LOCUS11780</name>
</gene>
<dbReference type="InterPro" id="IPR036047">
    <property type="entry name" value="F-box-like_dom_sf"/>
</dbReference>
<feature type="domain" description="F-box" evidence="2">
    <location>
        <begin position="195"/>
        <end position="245"/>
    </location>
</feature>
<comment type="caution">
    <text evidence="3">The sequence shown here is derived from an EMBL/GenBank/DDBJ whole genome shotgun (WGS) entry which is preliminary data.</text>
</comment>
<dbReference type="EMBL" id="CADEPM010000010">
    <property type="protein sequence ID" value="CAB3410226.1"/>
    <property type="molecule type" value="Genomic_DNA"/>
</dbReference>
<dbReference type="AlphaFoldDB" id="A0A8S1FE68"/>
<feature type="compositionally biased region" description="Basic and acidic residues" evidence="1">
    <location>
        <begin position="14"/>
        <end position="27"/>
    </location>
</feature>
<evidence type="ECO:0000256" key="1">
    <source>
        <dbReference type="SAM" id="MobiDB-lite"/>
    </source>
</evidence>
<dbReference type="Gene3D" id="1.20.1280.50">
    <property type="match status" value="1"/>
</dbReference>
<evidence type="ECO:0000313" key="3">
    <source>
        <dbReference type="EMBL" id="CAB3410226.1"/>
    </source>
</evidence>
<keyword evidence="4" id="KW-1185">Reference proteome</keyword>
<proteinExistence type="predicted"/>
<feature type="region of interest" description="Disordered" evidence="1">
    <location>
        <begin position="14"/>
        <end position="49"/>
    </location>
</feature>